<accession>A0A1E3SRC5</accession>
<dbReference type="STRING" id="243061.AWC25_11990"/>
<gene>
    <name evidence="1" type="ORF">BHQ21_16780</name>
</gene>
<sequence>MPPKERDPQLSAIARANTINAIATDGTPTHLPGRAVALREALRGNRNSVLTGTENAMLAEWLDRLADQQGS</sequence>
<comment type="caution">
    <text evidence="1">The sequence shown here is derived from an EMBL/GenBank/DDBJ whole genome shotgun (WGS) entry which is preliminary data.</text>
</comment>
<proteinExistence type="predicted"/>
<dbReference type="EMBL" id="MIHC01000029">
    <property type="protein sequence ID" value="ODR04669.1"/>
    <property type="molecule type" value="Genomic_DNA"/>
</dbReference>
<organism evidence="1 2">
    <name type="scientific">Mycobacterium sherrisii</name>
    <dbReference type="NCBI Taxonomy" id="243061"/>
    <lineage>
        <taxon>Bacteria</taxon>
        <taxon>Bacillati</taxon>
        <taxon>Actinomycetota</taxon>
        <taxon>Actinomycetes</taxon>
        <taxon>Mycobacteriales</taxon>
        <taxon>Mycobacteriaceae</taxon>
        <taxon>Mycobacterium</taxon>
        <taxon>Mycobacterium simiae complex</taxon>
    </lineage>
</organism>
<dbReference type="AlphaFoldDB" id="A0A1E3SRC5"/>
<dbReference type="RefSeq" id="WP_069401413.1">
    <property type="nucleotide sequence ID" value="NZ_JACKTB010000013.1"/>
</dbReference>
<evidence type="ECO:0000313" key="2">
    <source>
        <dbReference type="Proteomes" id="UP000094224"/>
    </source>
</evidence>
<reference evidence="2" key="1">
    <citation type="submission" date="2016-09" db="EMBL/GenBank/DDBJ databases">
        <authorList>
            <person name="Greninger A.L."/>
            <person name="Jerome K.R."/>
            <person name="Mcnair B."/>
            <person name="Wallis C."/>
            <person name="Fang F."/>
        </authorList>
    </citation>
    <scope>NUCLEOTIDE SEQUENCE [LARGE SCALE GENOMIC DNA]</scope>
    <source>
        <strain evidence="2">BC1_M4</strain>
    </source>
</reference>
<dbReference type="OrthoDB" id="3784817at2"/>
<protein>
    <submittedName>
        <fullName evidence="1">Uncharacterized protein</fullName>
    </submittedName>
</protein>
<evidence type="ECO:0000313" key="1">
    <source>
        <dbReference type="EMBL" id="ODR04669.1"/>
    </source>
</evidence>
<dbReference type="Proteomes" id="UP000094224">
    <property type="component" value="Unassembled WGS sequence"/>
</dbReference>
<name>A0A1E3SRC5_9MYCO</name>
<keyword evidence="2" id="KW-1185">Reference proteome</keyword>